<proteinExistence type="predicted"/>
<name>A0A6C0EE79_9ZZZZ</name>
<accession>A0A6C0EE79</accession>
<protein>
    <submittedName>
        <fullName evidence="1">Uncharacterized protein</fullName>
    </submittedName>
</protein>
<dbReference type="AlphaFoldDB" id="A0A6C0EE79"/>
<organism evidence="1">
    <name type="scientific">viral metagenome</name>
    <dbReference type="NCBI Taxonomy" id="1070528"/>
    <lineage>
        <taxon>unclassified sequences</taxon>
        <taxon>metagenomes</taxon>
        <taxon>organismal metagenomes</taxon>
    </lineage>
</organism>
<evidence type="ECO:0000313" key="1">
    <source>
        <dbReference type="EMBL" id="QHT26770.1"/>
    </source>
</evidence>
<dbReference type="EMBL" id="MN739801">
    <property type="protein sequence ID" value="QHT26770.1"/>
    <property type="molecule type" value="Genomic_DNA"/>
</dbReference>
<reference evidence="1" key="1">
    <citation type="journal article" date="2020" name="Nature">
        <title>Giant virus diversity and host interactions through global metagenomics.</title>
        <authorList>
            <person name="Schulz F."/>
            <person name="Roux S."/>
            <person name="Paez-Espino D."/>
            <person name="Jungbluth S."/>
            <person name="Walsh D.A."/>
            <person name="Denef V.J."/>
            <person name="McMahon K.D."/>
            <person name="Konstantinidis K.T."/>
            <person name="Eloe-Fadrosh E.A."/>
            <person name="Kyrpides N.C."/>
            <person name="Woyke T."/>
        </authorList>
    </citation>
    <scope>NUCLEOTIDE SEQUENCE</scope>
    <source>
        <strain evidence="1">GVMAG-M-3300023179-2</strain>
    </source>
</reference>
<sequence length="459" mass="54654">MEIVTINNINYVIGDFILKNAPIYSHRCRSSRELIKTKNIETNKYIFAKLINDTWIPSSGFSIKFDKIMIKEDIIKDIPELNNLNQIVNDKEGIEQAPNILYLNDNEKLKDNEDNILNIETRGEREPNKIFFKVKMEIITIDNIHNILGDFILLNAPIYSHKCRTSRELIKTKNIETSKYIFAKQINNQWYTSSGKSNKYDKVLIKDDIIKDIPELNNSNQIISNYDGIEQAPNILYLNDNEKFKDVNNNIFEIEIRGERESDKIYFKVKDVSNCFDMIYLQNEIIKETTCYKNNIDYKYYFCDKKDLSKYNTKIKKELFLTFRGMLRLIHVSRNNKFDKNIYIIKKWLDNFDKTIINKYIIDIDKNEINNYGCVYIVTSNILNAVKIGMWRASISSLYSRYTTCYGSNINIDYFYTKNVRLIERNVHTFFDHYRITNELFKKEYYSEYINYIKNNINI</sequence>